<reference evidence="4 5" key="1">
    <citation type="submission" date="2023-08" db="EMBL/GenBank/DDBJ databases">
        <title>Draft genome sequence of Algoriphagus taiwanensis.</title>
        <authorList>
            <person name="Takatani N."/>
            <person name="Hosokawa M."/>
            <person name="Sawabe T."/>
        </authorList>
    </citation>
    <scope>NUCLEOTIDE SEQUENCE [LARGE SCALE GENOMIC DNA]</scope>
    <source>
        <strain evidence="4 5">JCM 19755</strain>
    </source>
</reference>
<feature type="domain" description="Response regulatory" evidence="3">
    <location>
        <begin position="2"/>
        <end position="118"/>
    </location>
</feature>
<dbReference type="EMBL" id="BTPE01000011">
    <property type="protein sequence ID" value="GMQ34686.1"/>
    <property type="molecule type" value="Genomic_DNA"/>
</dbReference>
<feature type="modified residue" description="4-aspartylphosphate" evidence="2">
    <location>
        <position position="52"/>
    </location>
</feature>
<dbReference type="Pfam" id="PF00072">
    <property type="entry name" value="Response_reg"/>
    <property type="match status" value="1"/>
</dbReference>
<dbReference type="RefSeq" id="WP_338229505.1">
    <property type="nucleotide sequence ID" value="NZ_BTPE01000011.1"/>
</dbReference>
<dbReference type="InterPro" id="IPR050595">
    <property type="entry name" value="Bact_response_regulator"/>
</dbReference>
<dbReference type="SMART" id="SM00448">
    <property type="entry name" value="REC"/>
    <property type="match status" value="1"/>
</dbReference>
<name>A0ABQ6Q3I6_9BACT</name>
<comment type="caution">
    <text evidence="4">The sequence shown here is derived from an EMBL/GenBank/DDBJ whole genome shotgun (WGS) entry which is preliminary data.</text>
</comment>
<dbReference type="PROSITE" id="PS50110">
    <property type="entry name" value="RESPONSE_REGULATORY"/>
    <property type="match status" value="1"/>
</dbReference>
<dbReference type="PANTHER" id="PTHR44591">
    <property type="entry name" value="STRESS RESPONSE REGULATOR PROTEIN 1"/>
    <property type="match status" value="1"/>
</dbReference>
<evidence type="ECO:0000259" key="3">
    <source>
        <dbReference type="PROSITE" id="PS50110"/>
    </source>
</evidence>
<dbReference type="Proteomes" id="UP001307705">
    <property type="component" value="Unassembled WGS sequence"/>
</dbReference>
<keyword evidence="1 2" id="KW-0597">Phosphoprotein</keyword>
<accession>A0ABQ6Q3I6</accession>
<sequence length="119" mass="13649">MKVLLVEDDTVHLMILKRIFEKSNDEVVVARNGKEALIQLEFDPTFQIILTDIMMPEMDGIELLKHVRESEETKQIPIIGFTAGDVNYYREKSAGQFSCLVPKPIDFFDLYQLAKSQVA</sequence>
<evidence type="ECO:0000256" key="1">
    <source>
        <dbReference type="ARBA" id="ARBA00022553"/>
    </source>
</evidence>
<keyword evidence="5" id="KW-1185">Reference proteome</keyword>
<dbReference type="Gene3D" id="3.40.50.2300">
    <property type="match status" value="1"/>
</dbReference>
<protein>
    <recommendedName>
        <fullName evidence="3">Response regulatory domain-containing protein</fullName>
    </recommendedName>
</protein>
<evidence type="ECO:0000313" key="5">
    <source>
        <dbReference type="Proteomes" id="UP001307705"/>
    </source>
</evidence>
<dbReference type="InterPro" id="IPR011006">
    <property type="entry name" value="CheY-like_superfamily"/>
</dbReference>
<dbReference type="PANTHER" id="PTHR44591:SF3">
    <property type="entry name" value="RESPONSE REGULATORY DOMAIN-CONTAINING PROTEIN"/>
    <property type="match status" value="1"/>
</dbReference>
<dbReference type="SUPFAM" id="SSF52172">
    <property type="entry name" value="CheY-like"/>
    <property type="match status" value="1"/>
</dbReference>
<evidence type="ECO:0000256" key="2">
    <source>
        <dbReference type="PROSITE-ProRule" id="PRU00169"/>
    </source>
</evidence>
<organism evidence="4 5">
    <name type="scientific">Algoriphagus taiwanensis</name>
    <dbReference type="NCBI Taxonomy" id="1445656"/>
    <lineage>
        <taxon>Bacteria</taxon>
        <taxon>Pseudomonadati</taxon>
        <taxon>Bacteroidota</taxon>
        <taxon>Cytophagia</taxon>
        <taxon>Cytophagales</taxon>
        <taxon>Cyclobacteriaceae</taxon>
        <taxon>Algoriphagus</taxon>
    </lineage>
</organism>
<dbReference type="InterPro" id="IPR001789">
    <property type="entry name" value="Sig_transdc_resp-reg_receiver"/>
</dbReference>
<gene>
    <name evidence="4" type="ORF">Ataiwa_29590</name>
</gene>
<dbReference type="CDD" id="cd17546">
    <property type="entry name" value="REC_hyHK_CKI1_RcsC-like"/>
    <property type="match status" value="1"/>
</dbReference>
<proteinExistence type="predicted"/>
<evidence type="ECO:0000313" key="4">
    <source>
        <dbReference type="EMBL" id="GMQ34686.1"/>
    </source>
</evidence>